<feature type="transmembrane region" description="Helical" evidence="1">
    <location>
        <begin position="20"/>
        <end position="36"/>
    </location>
</feature>
<keyword evidence="1" id="KW-0812">Transmembrane</keyword>
<gene>
    <name evidence="2" type="ORF">SO802_000414</name>
</gene>
<proteinExistence type="predicted"/>
<protein>
    <submittedName>
        <fullName evidence="2">Uncharacterized protein</fullName>
    </submittedName>
</protein>
<evidence type="ECO:0000313" key="3">
    <source>
        <dbReference type="Proteomes" id="UP001459277"/>
    </source>
</evidence>
<accession>A0AAW2DVN9</accession>
<comment type="caution">
    <text evidence="2">The sequence shown here is derived from an EMBL/GenBank/DDBJ whole genome shotgun (WGS) entry which is preliminary data.</text>
</comment>
<dbReference type="EMBL" id="JAZDWU010000001">
    <property type="protein sequence ID" value="KAL0013345.1"/>
    <property type="molecule type" value="Genomic_DNA"/>
</dbReference>
<reference evidence="2 3" key="1">
    <citation type="submission" date="2024-01" db="EMBL/GenBank/DDBJ databases">
        <title>A telomere-to-telomere, gap-free genome of sweet tea (Lithocarpus litseifolius).</title>
        <authorList>
            <person name="Zhou J."/>
        </authorList>
    </citation>
    <scope>NUCLEOTIDE SEQUENCE [LARGE SCALE GENOMIC DNA]</scope>
    <source>
        <strain evidence="2">Zhou-2022a</strain>
        <tissue evidence="2">Leaf</tissue>
    </source>
</reference>
<keyword evidence="1" id="KW-0472">Membrane</keyword>
<dbReference type="Proteomes" id="UP001459277">
    <property type="component" value="Unassembled WGS sequence"/>
</dbReference>
<keyword evidence="3" id="KW-1185">Reference proteome</keyword>
<name>A0AAW2DVN9_9ROSI</name>
<evidence type="ECO:0000313" key="2">
    <source>
        <dbReference type="EMBL" id="KAL0013345.1"/>
    </source>
</evidence>
<organism evidence="2 3">
    <name type="scientific">Lithocarpus litseifolius</name>
    <dbReference type="NCBI Taxonomy" id="425828"/>
    <lineage>
        <taxon>Eukaryota</taxon>
        <taxon>Viridiplantae</taxon>
        <taxon>Streptophyta</taxon>
        <taxon>Embryophyta</taxon>
        <taxon>Tracheophyta</taxon>
        <taxon>Spermatophyta</taxon>
        <taxon>Magnoliopsida</taxon>
        <taxon>eudicotyledons</taxon>
        <taxon>Gunneridae</taxon>
        <taxon>Pentapetalae</taxon>
        <taxon>rosids</taxon>
        <taxon>fabids</taxon>
        <taxon>Fagales</taxon>
        <taxon>Fagaceae</taxon>
        <taxon>Lithocarpus</taxon>
    </lineage>
</organism>
<keyword evidence="1" id="KW-1133">Transmembrane helix</keyword>
<sequence length="146" mass="17026">MNLQDWLKFNCKVNIKFGSMGIPWNLIFAFGVWIIWQHRNRVVFQNHSPNYDIHAEVIHRTTEFVFCAQGNSHKSPRVERSIRWERLYCNWFKLNTDGSALGNPGIADMLYYDSPPSNLLEFYLADLYGLFHFRCCPDSDVTASGS</sequence>
<dbReference type="AlphaFoldDB" id="A0AAW2DVN9"/>
<evidence type="ECO:0000256" key="1">
    <source>
        <dbReference type="SAM" id="Phobius"/>
    </source>
</evidence>